<keyword evidence="5" id="KW-1185">Reference proteome</keyword>
<dbReference type="Gene3D" id="3.10.100.10">
    <property type="entry name" value="Mannose-Binding Protein A, subunit A"/>
    <property type="match status" value="2"/>
</dbReference>
<evidence type="ECO:0000313" key="4">
    <source>
        <dbReference type="EMBL" id="KAK9528584.1"/>
    </source>
</evidence>
<dbReference type="Proteomes" id="UP001488805">
    <property type="component" value="Unassembled WGS sequence"/>
</dbReference>
<evidence type="ECO:0000259" key="3">
    <source>
        <dbReference type="PROSITE" id="PS50041"/>
    </source>
</evidence>
<dbReference type="InterPro" id="IPR016187">
    <property type="entry name" value="CTDL_fold"/>
</dbReference>
<feature type="chain" id="PRO_5043530817" description="C-type lectin domain-containing protein" evidence="2">
    <location>
        <begin position="21"/>
        <end position="246"/>
    </location>
</feature>
<feature type="domain" description="C-type lectin" evidence="3">
    <location>
        <begin position="30"/>
        <end position="125"/>
    </location>
</feature>
<dbReference type="EMBL" id="JBCEZU010000111">
    <property type="protein sequence ID" value="KAK9528584.1"/>
    <property type="molecule type" value="Genomic_DNA"/>
</dbReference>
<dbReference type="PANTHER" id="PTHR45784:SF8">
    <property type="entry name" value="C-TYPE MANNOSE RECEPTOR 2-RELATED"/>
    <property type="match status" value="1"/>
</dbReference>
<evidence type="ECO:0000256" key="1">
    <source>
        <dbReference type="ARBA" id="ARBA00023157"/>
    </source>
</evidence>
<protein>
    <recommendedName>
        <fullName evidence="3">C-type lectin domain-containing protein</fullName>
    </recommendedName>
</protein>
<dbReference type="AlphaFoldDB" id="A0AAW1F0T3"/>
<comment type="caution">
    <text evidence="4">The sequence shown here is derived from an EMBL/GenBank/DDBJ whole genome shotgun (WGS) entry which is preliminary data.</text>
</comment>
<dbReference type="InterPro" id="IPR018378">
    <property type="entry name" value="C-type_lectin_CS"/>
</dbReference>
<dbReference type="PANTHER" id="PTHR45784">
    <property type="entry name" value="C-TYPE LECTIN DOMAIN FAMILY 20 MEMBER A-RELATED"/>
    <property type="match status" value="1"/>
</dbReference>
<dbReference type="InterPro" id="IPR016186">
    <property type="entry name" value="C-type_lectin-like/link_sf"/>
</dbReference>
<accession>A0AAW1F0T3</accession>
<name>A0AAW1F0T3_ZOAVI</name>
<dbReference type="SMART" id="SM00034">
    <property type="entry name" value="CLECT"/>
    <property type="match status" value="2"/>
</dbReference>
<evidence type="ECO:0000313" key="5">
    <source>
        <dbReference type="Proteomes" id="UP001488805"/>
    </source>
</evidence>
<dbReference type="PROSITE" id="PS50041">
    <property type="entry name" value="C_TYPE_LECTIN_2"/>
    <property type="match status" value="2"/>
</dbReference>
<dbReference type="CDD" id="cd00037">
    <property type="entry name" value="CLECT"/>
    <property type="match status" value="1"/>
</dbReference>
<gene>
    <name evidence="4" type="ORF">VZT92_012737</name>
</gene>
<dbReference type="InterPro" id="IPR001304">
    <property type="entry name" value="C-type_lectin-like"/>
</dbReference>
<sequence length="246" mass="28414">MKKSTLRCLILTCLFELALCGWNTYIDKDKKWSDARDYCRKHYTDLSSISNQEEDDNLQQHYHIRGWIGLRNDGHGWKWLGGQNASFFNWLDAEDEPIHETGCVLHSARGWRAKDCGETRRFYCFQNNPVVVKESKTWEEAMEQCRMQHKGLVSLPSEAALTETLKTNQDAQTDHVWTGLRYLAGDWLWVSGENASYQPWSPTETPHCPAWTHHCGALSLNGRHLESWDCADKLNFICDTKTTSSP</sequence>
<proteinExistence type="predicted"/>
<feature type="signal peptide" evidence="2">
    <location>
        <begin position="1"/>
        <end position="20"/>
    </location>
</feature>
<feature type="domain" description="C-type lectin" evidence="3">
    <location>
        <begin position="120"/>
        <end position="239"/>
    </location>
</feature>
<dbReference type="SUPFAM" id="SSF56436">
    <property type="entry name" value="C-type lectin-like"/>
    <property type="match status" value="2"/>
</dbReference>
<evidence type="ECO:0000256" key="2">
    <source>
        <dbReference type="SAM" id="SignalP"/>
    </source>
</evidence>
<dbReference type="PROSITE" id="PS00615">
    <property type="entry name" value="C_TYPE_LECTIN_1"/>
    <property type="match status" value="1"/>
</dbReference>
<organism evidence="4 5">
    <name type="scientific">Zoarces viviparus</name>
    <name type="common">Viviparous eelpout</name>
    <name type="synonym">Blennius viviparus</name>
    <dbReference type="NCBI Taxonomy" id="48416"/>
    <lineage>
        <taxon>Eukaryota</taxon>
        <taxon>Metazoa</taxon>
        <taxon>Chordata</taxon>
        <taxon>Craniata</taxon>
        <taxon>Vertebrata</taxon>
        <taxon>Euteleostomi</taxon>
        <taxon>Actinopterygii</taxon>
        <taxon>Neopterygii</taxon>
        <taxon>Teleostei</taxon>
        <taxon>Neoteleostei</taxon>
        <taxon>Acanthomorphata</taxon>
        <taxon>Eupercaria</taxon>
        <taxon>Perciformes</taxon>
        <taxon>Cottioidei</taxon>
        <taxon>Zoarcales</taxon>
        <taxon>Zoarcidae</taxon>
        <taxon>Zoarcinae</taxon>
        <taxon>Zoarces</taxon>
    </lineage>
</organism>
<keyword evidence="2" id="KW-0732">Signal</keyword>
<keyword evidence="1" id="KW-1015">Disulfide bond</keyword>
<dbReference type="Pfam" id="PF00059">
    <property type="entry name" value="Lectin_C"/>
    <property type="match status" value="2"/>
</dbReference>
<reference evidence="4 5" key="1">
    <citation type="journal article" date="2024" name="Genome Biol. Evol.">
        <title>Chromosome-level genome assembly of the viviparous eelpout Zoarces viviparus.</title>
        <authorList>
            <person name="Fuhrmann N."/>
            <person name="Brasseur M.V."/>
            <person name="Bakowski C.E."/>
            <person name="Podsiadlowski L."/>
            <person name="Prost S."/>
            <person name="Krehenwinkel H."/>
            <person name="Mayer C."/>
        </authorList>
    </citation>
    <scope>NUCLEOTIDE SEQUENCE [LARGE SCALE GENOMIC DNA]</scope>
    <source>
        <strain evidence="4">NO-MEL_2022_Ind0_liver</strain>
    </source>
</reference>